<dbReference type="GO" id="GO:0004674">
    <property type="term" value="F:protein serine/threonine kinase activity"/>
    <property type="evidence" value="ECO:0007669"/>
    <property type="project" value="UniProtKB-KW"/>
</dbReference>
<dbReference type="CDD" id="cd16936">
    <property type="entry name" value="HATPase_RsbW-like"/>
    <property type="match status" value="1"/>
</dbReference>
<protein>
    <submittedName>
        <fullName evidence="3">ATP-binding protein</fullName>
    </submittedName>
</protein>
<dbReference type="InterPro" id="IPR036890">
    <property type="entry name" value="HATPase_C_sf"/>
</dbReference>
<gene>
    <name evidence="3" type="ORF">DEJ46_35770</name>
</gene>
<accession>A0A5P2B3V3</accession>
<dbReference type="OrthoDB" id="5184679at2"/>
<dbReference type="PANTHER" id="PTHR35526:SF3">
    <property type="entry name" value="ANTI-SIGMA-F FACTOR RSBW"/>
    <property type="match status" value="1"/>
</dbReference>
<dbReference type="Pfam" id="PF13581">
    <property type="entry name" value="HATPase_c_2"/>
    <property type="match status" value="1"/>
</dbReference>
<dbReference type="EMBL" id="CP029194">
    <property type="protein sequence ID" value="QES24986.1"/>
    <property type="molecule type" value="Genomic_DNA"/>
</dbReference>
<reference evidence="3 4" key="1">
    <citation type="submission" date="2018-05" db="EMBL/GenBank/DDBJ databases">
        <title>Streptomyces venezuelae.</title>
        <authorList>
            <person name="Kim W."/>
            <person name="Lee N."/>
            <person name="Cho B.-K."/>
        </authorList>
    </citation>
    <scope>NUCLEOTIDE SEQUENCE [LARGE SCALE GENOMIC DNA]</scope>
    <source>
        <strain evidence="3 4">ATCC 15068</strain>
    </source>
</reference>
<evidence type="ECO:0000256" key="1">
    <source>
        <dbReference type="ARBA" id="ARBA00022527"/>
    </source>
</evidence>
<organism evidence="3 4">
    <name type="scientific">Streptomyces venezuelae</name>
    <dbReference type="NCBI Taxonomy" id="54571"/>
    <lineage>
        <taxon>Bacteria</taxon>
        <taxon>Bacillati</taxon>
        <taxon>Actinomycetota</taxon>
        <taxon>Actinomycetes</taxon>
        <taxon>Kitasatosporales</taxon>
        <taxon>Streptomycetaceae</taxon>
        <taxon>Streptomyces</taxon>
    </lineage>
</organism>
<proteinExistence type="predicted"/>
<dbReference type="PANTHER" id="PTHR35526">
    <property type="entry name" value="ANTI-SIGMA-F FACTOR RSBW-RELATED"/>
    <property type="match status" value="1"/>
</dbReference>
<keyword evidence="1" id="KW-0418">Kinase</keyword>
<keyword evidence="1" id="KW-0808">Transferase</keyword>
<keyword evidence="3" id="KW-0067">ATP-binding</keyword>
<dbReference type="GO" id="GO:0005524">
    <property type="term" value="F:ATP binding"/>
    <property type="evidence" value="ECO:0007669"/>
    <property type="project" value="UniProtKB-KW"/>
</dbReference>
<dbReference type="SUPFAM" id="SSF55874">
    <property type="entry name" value="ATPase domain of HSP90 chaperone/DNA topoisomerase II/histidine kinase"/>
    <property type="match status" value="1"/>
</dbReference>
<evidence type="ECO:0000313" key="3">
    <source>
        <dbReference type="EMBL" id="QES24986.1"/>
    </source>
</evidence>
<dbReference type="InterPro" id="IPR050267">
    <property type="entry name" value="Anti-sigma-factor_SerPK"/>
</dbReference>
<keyword evidence="1" id="KW-0723">Serine/threonine-protein kinase</keyword>
<evidence type="ECO:0000259" key="2">
    <source>
        <dbReference type="Pfam" id="PF13581"/>
    </source>
</evidence>
<feature type="domain" description="Histidine kinase/HSP90-like ATPase" evidence="2">
    <location>
        <begin position="11"/>
        <end position="115"/>
    </location>
</feature>
<dbReference type="AlphaFoldDB" id="A0A5P2B3V3"/>
<sequence length="127" mass="13338">MQFSGGAAGGRDARRATGSFLRRHDVSEECGDSVLLVVSELVTNAIRHAGGSFTLRVMLSAHCVEVAVSDSDPTPPRARVPDLLDGTGGFGSGIVARLAREVTICPCPEGKTLHVVIDRRTPPTADD</sequence>
<dbReference type="InterPro" id="IPR003594">
    <property type="entry name" value="HATPase_dom"/>
</dbReference>
<evidence type="ECO:0000313" key="4">
    <source>
        <dbReference type="Proteomes" id="UP000324106"/>
    </source>
</evidence>
<dbReference type="Proteomes" id="UP000324106">
    <property type="component" value="Chromosome"/>
</dbReference>
<keyword evidence="3" id="KW-0547">Nucleotide-binding</keyword>
<dbReference type="Gene3D" id="3.30.565.10">
    <property type="entry name" value="Histidine kinase-like ATPase, C-terminal domain"/>
    <property type="match status" value="1"/>
</dbReference>
<name>A0A5P2B3V3_STRVZ</name>